<organism evidence="1">
    <name type="scientific">Oryza nivara</name>
    <name type="common">Indian wild rice</name>
    <name type="synonym">Oryza sativa f. spontanea</name>
    <dbReference type="NCBI Taxonomy" id="4536"/>
    <lineage>
        <taxon>Eukaryota</taxon>
        <taxon>Viridiplantae</taxon>
        <taxon>Streptophyta</taxon>
        <taxon>Embryophyta</taxon>
        <taxon>Tracheophyta</taxon>
        <taxon>Spermatophyta</taxon>
        <taxon>Magnoliopsida</taxon>
        <taxon>Liliopsida</taxon>
        <taxon>Poales</taxon>
        <taxon>Poaceae</taxon>
        <taxon>BOP clade</taxon>
        <taxon>Oryzoideae</taxon>
        <taxon>Oryzeae</taxon>
        <taxon>Oryzinae</taxon>
        <taxon>Oryza</taxon>
    </lineage>
</organism>
<dbReference type="HOGENOM" id="CLU_057221_0_0_1"/>
<dbReference type="EnsemblPlants" id="ONIVA07G04030.1">
    <property type="protein sequence ID" value="ONIVA07G04030.1"/>
    <property type="gene ID" value="ONIVA07G04030"/>
</dbReference>
<reference evidence="1" key="2">
    <citation type="submission" date="2018-04" db="EMBL/GenBank/DDBJ databases">
        <title>OnivRS2 (Oryza nivara Reference Sequence Version 2).</title>
        <authorList>
            <person name="Zhang J."/>
            <person name="Kudrna D."/>
            <person name="Lee S."/>
            <person name="Talag J."/>
            <person name="Rajasekar S."/>
            <person name="Welchert J."/>
            <person name="Hsing Y.-I."/>
            <person name="Wing R.A."/>
        </authorList>
    </citation>
    <scope>NUCLEOTIDE SEQUENCE [LARGE SCALE GENOMIC DNA]</scope>
    <source>
        <strain evidence="1">SL10</strain>
    </source>
</reference>
<evidence type="ECO:0000313" key="1">
    <source>
        <dbReference type="EnsemblPlants" id="ONIVA07G04030.1"/>
    </source>
</evidence>
<keyword evidence="2" id="KW-1185">Reference proteome</keyword>
<dbReference type="OMA" id="DQQPRFT"/>
<dbReference type="AlphaFoldDB" id="A0A0E0HXG3"/>
<accession>A0A0E0HXG3</accession>
<dbReference type="Proteomes" id="UP000006591">
    <property type="component" value="Chromosome 7"/>
</dbReference>
<name>A0A0E0HXG3_ORYNI</name>
<sequence>MKNISWTVMESVKNITDSDGIGVYHLYSCTTNSALDVPRMELFRNTMNTKIYYSDQKWQSFTGIMSPGVLCLDQSGLQFPVPPEAEHAAFLGLGPAASPLAIGTDDAGERRRGGGGPPYLRVAERAAARTKESGAREARGGRTSALRRLGGRRRRRLARAMRLRKWFVMDKNSYMLDLYKHQTHNISDKPTYKPITVNLFPTTGVEFALVIGLPWQKSYIEKHNSSSLREMHLFWVQGASSSLRELHLFWFKRYKPAAIMWGCVPQAHKEDGSSPGSQAGHDARRSTGKLALCIHDFTFLTPALYRGLEASNSTILDIDDQQPRFTYADWLGFAALY</sequence>
<protein>
    <submittedName>
        <fullName evidence="1">Uncharacterized protein</fullName>
    </submittedName>
</protein>
<evidence type="ECO:0000313" key="2">
    <source>
        <dbReference type="Proteomes" id="UP000006591"/>
    </source>
</evidence>
<reference evidence="1" key="1">
    <citation type="submission" date="2015-04" db="UniProtKB">
        <authorList>
            <consortium name="EnsemblPlants"/>
        </authorList>
    </citation>
    <scope>IDENTIFICATION</scope>
    <source>
        <strain evidence="1">SL10</strain>
    </source>
</reference>
<dbReference type="Gramene" id="ONIVA07G04030.1">
    <property type="protein sequence ID" value="ONIVA07G04030.1"/>
    <property type="gene ID" value="ONIVA07G04030"/>
</dbReference>
<proteinExistence type="predicted"/>